<evidence type="ECO:0000313" key="2">
    <source>
        <dbReference type="Proteomes" id="UP001066276"/>
    </source>
</evidence>
<sequence length="68" mass="7692">MRLFSMTSGVESKKLRVRRGGAYMRLFSMTSGVESKKLSAQGWSLHVALLDDVWGGMESELHTQEHCF</sequence>
<keyword evidence="2" id="KW-1185">Reference proteome</keyword>
<dbReference type="EMBL" id="JANPWB010000012">
    <property type="protein sequence ID" value="KAJ1120473.1"/>
    <property type="molecule type" value="Genomic_DNA"/>
</dbReference>
<evidence type="ECO:0000313" key="1">
    <source>
        <dbReference type="EMBL" id="KAJ1120473.1"/>
    </source>
</evidence>
<protein>
    <submittedName>
        <fullName evidence="1">Uncharacterized protein</fullName>
    </submittedName>
</protein>
<proteinExistence type="predicted"/>
<dbReference type="AlphaFoldDB" id="A0AAV7NWL7"/>
<comment type="caution">
    <text evidence="1">The sequence shown here is derived from an EMBL/GenBank/DDBJ whole genome shotgun (WGS) entry which is preliminary data.</text>
</comment>
<reference evidence="1" key="1">
    <citation type="journal article" date="2022" name="bioRxiv">
        <title>Sequencing and chromosome-scale assembly of the giantPleurodeles waltlgenome.</title>
        <authorList>
            <person name="Brown T."/>
            <person name="Elewa A."/>
            <person name="Iarovenko S."/>
            <person name="Subramanian E."/>
            <person name="Araus A.J."/>
            <person name="Petzold A."/>
            <person name="Susuki M."/>
            <person name="Suzuki K.-i.T."/>
            <person name="Hayashi T."/>
            <person name="Toyoda A."/>
            <person name="Oliveira C."/>
            <person name="Osipova E."/>
            <person name="Leigh N.D."/>
            <person name="Simon A."/>
            <person name="Yun M.H."/>
        </authorList>
    </citation>
    <scope>NUCLEOTIDE SEQUENCE</scope>
    <source>
        <strain evidence="1">20211129_DDA</strain>
        <tissue evidence="1">Liver</tissue>
    </source>
</reference>
<gene>
    <name evidence="1" type="ORF">NDU88_008638</name>
</gene>
<dbReference type="Proteomes" id="UP001066276">
    <property type="component" value="Chromosome 8"/>
</dbReference>
<organism evidence="1 2">
    <name type="scientific">Pleurodeles waltl</name>
    <name type="common">Iberian ribbed newt</name>
    <dbReference type="NCBI Taxonomy" id="8319"/>
    <lineage>
        <taxon>Eukaryota</taxon>
        <taxon>Metazoa</taxon>
        <taxon>Chordata</taxon>
        <taxon>Craniata</taxon>
        <taxon>Vertebrata</taxon>
        <taxon>Euteleostomi</taxon>
        <taxon>Amphibia</taxon>
        <taxon>Batrachia</taxon>
        <taxon>Caudata</taxon>
        <taxon>Salamandroidea</taxon>
        <taxon>Salamandridae</taxon>
        <taxon>Pleurodelinae</taxon>
        <taxon>Pleurodeles</taxon>
    </lineage>
</organism>
<accession>A0AAV7NWL7</accession>
<name>A0AAV7NWL7_PLEWA</name>